<gene>
    <name evidence="2" type="ORF">RR48_07573</name>
</gene>
<dbReference type="AlphaFoldDB" id="A0A194QNR5"/>
<protein>
    <submittedName>
        <fullName evidence="2">Uncharacterized protein</fullName>
    </submittedName>
</protein>
<proteinExistence type="predicted"/>
<feature type="region of interest" description="Disordered" evidence="1">
    <location>
        <begin position="72"/>
        <end position="110"/>
    </location>
</feature>
<evidence type="ECO:0000256" key="1">
    <source>
        <dbReference type="SAM" id="MobiDB-lite"/>
    </source>
</evidence>
<dbReference type="EMBL" id="KQ461190">
    <property type="protein sequence ID" value="KPJ07157.1"/>
    <property type="molecule type" value="Genomic_DNA"/>
</dbReference>
<name>A0A194QNR5_PAPMA</name>
<accession>A0A194QNR5</accession>
<feature type="compositionally biased region" description="Polar residues" evidence="1">
    <location>
        <begin position="72"/>
        <end position="85"/>
    </location>
</feature>
<evidence type="ECO:0000313" key="3">
    <source>
        <dbReference type="Proteomes" id="UP000053240"/>
    </source>
</evidence>
<reference evidence="2 3" key="1">
    <citation type="journal article" date="2015" name="Nat. Commun.">
        <title>Outbred genome sequencing and CRISPR/Cas9 gene editing in butterflies.</title>
        <authorList>
            <person name="Li X."/>
            <person name="Fan D."/>
            <person name="Zhang W."/>
            <person name="Liu G."/>
            <person name="Zhang L."/>
            <person name="Zhao L."/>
            <person name="Fang X."/>
            <person name="Chen L."/>
            <person name="Dong Y."/>
            <person name="Chen Y."/>
            <person name="Ding Y."/>
            <person name="Zhao R."/>
            <person name="Feng M."/>
            <person name="Zhu Y."/>
            <person name="Feng Y."/>
            <person name="Jiang X."/>
            <person name="Zhu D."/>
            <person name="Xiang H."/>
            <person name="Feng X."/>
            <person name="Li S."/>
            <person name="Wang J."/>
            <person name="Zhang G."/>
            <person name="Kronforst M.R."/>
            <person name="Wang W."/>
        </authorList>
    </citation>
    <scope>NUCLEOTIDE SEQUENCE [LARGE SCALE GENOMIC DNA]</scope>
    <source>
        <strain evidence="2">Ya'a_city_454_Pm</strain>
        <tissue evidence="2">Whole body</tissue>
    </source>
</reference>
<dbReference type="InParanoid" id="A0A194QNR5"/>
<organism evidence="2 3">
    <name type="scientific">Papilio machaon</name>
    <name type="common">Old World swallowtail butterfly</name>
    <dbReference type="NCBI Taxonomy" id="76193"/>
    <lineage>
        <taxon>Eukaryota</taxon>
        <taxon>Metazoa</taxon>
        <taxon>Ecdysozoa</taxon>
        <taxon>Arthropoda</taxon>
        <taxon>Hexapoda</taxon>
        <taxon>Insecta</taxon>
        <taxon>Pterygota</taxon>
        <taxon>Neoptera</taxon>
        <taxon>Endopterygota</taxon>
        <taxon>Lepidoptera</taxon>
        <taxon>Glossata</taxon>
        <taxon>Ditrysia</taxon>
        <taxon>Papilionoidea</taxon>
        <taxon>Papilionidae</taxon>
        <taxon>Papilioninae</taxon>
        <taxon>Papilio</taxon>
    </lineage>
</organism>
<keyword evidence="3" id="KW-1185">Reference proteome</keyword>
<dbReference type="Proteomes" id="UP000053240">
    <property type="component" value="Unassembled WGS sequence"/>
</dbReference>
<sequence>MRISTETLSNVKAAAALLKKDPVQRSAARRISRICHIDNNSRYLGKAKLNKNNETSDGLCVAQAIHFKSGKASNNNIGWTNNPTQPVKYRDHKEDSGKDGEGREENVMEEETNTRTNILFLCIFSSVY</sequence>
<feature type="compositionally biased region" description="Basic and acidic residues" evidence="1">
    <location>
        <begin position="88"/>
        <end position="106"/>
    </location>
</feature>
<evidence type="ECO:0000313" key="2">
    <source>
        <dbReference type="EMBL" id="KPJ07157.1"/>
    </source>
</evidence>